<proteinExistence type="predicted"/>
<sequence length="97" mass="10691">MTTGEISAHFATSTTRRCPRTPLAGHRPRSRGDDRLAYRPLERVYARCSSTPCTSRSATAKSAPAVYARGRSGRHRDVLGMWAVKVTANRPSTGWQC</sequence>
<evidence type="ECO:0000256" key="1">
    <source>
        <dbReference type="SAM" id="MobiDB-lite"/>
    </source>
</evidence>
<feature type="compositionally biased region" description="Polar residues" evidence="1">
    <location>
        <begin position="1"/>
        <end position="16"/>
    </location>
</feature>
<name>A0ABN0RAE6_MYCUL</name>
<feature type="region of interest" description="Disordered" evidence="1">
    <location>
        <begin position="1"/>
        <end position="35"/>
    </location>
</feature>
<evidence type="ECO:0000313" key="2">
    <source>
        <dbReference type="EMBL" id="EUA94065.1"/>
    </source>
</evidence>
<comment type="caution">
    <text evidence="2">The sequence shown here is derived from an EMBL/GenBank/DDBJ whole genome shotgun (WGS) entry which is preliminary data.</text>
</comment>
<keyword evidence="3" id="KW-1185">Reference proteome</keyword>
<gene>
    <name evidence="2" type="ORF">I551_8670</name>
</gene>
<organism evidence="2 3">
    <name type="scientific">Mycobacterium ulcerans str. Harvey</name>
    <dbReference type="NCBI Taxonomy" id="1299332"/>
    <lineage>
        <taxon>Bacteria</taxon>
        <taxon>Bacillati</taxon>
        <taxon>Actinomycetota</taxon>
        <taxon>Actinomycetes</taxon>
        <taxon>Mycobacteriales</taxon>
        <taxon>Mycobacteriaceae</taxon>
        <taxon>Mycobacterium</taxon>
        <taxon>Mycobacterium ulcerans group</taxon>
    </lineage>
</organism>
<dbReference type="EMBL" id="JAOL01000021">
    <property type="protein sequence ID" value="EUA94065.1"/>
    <property type="molecule type" value="Genomic_DNA"/>
</dbReference>
<evidence type="ECO:0000313" key="3">
    <source>
        <dbReference type="Proteomes" id="UP000020681"/>
    </source>
</evidence>
<reference evidence="2 3" key="1">
    <citation type="submission" date="2014-01" db="EMBL/GenBank/DDBJ databases">
        <authorList>
            <person name="Dobos K."/>
            <person name="Lenaerts A."/>
            <person name="Ordway D."/>
            <person name="DeGroote M.A."/>
            <person name="Parker T."/>
            <person name="Sizemore C."/>
            <person name="Tallon L.J."/>
            <person name="Sadzewicz L.K."/>
            <person name="Sengamalay N."/>
            <person name="Fraser C.M."/>
            <person name="Hine E."/>
            <person name="Shefchek K.A."/>
            <person name="Das S.P."/>
            <person name="Tettelin H."/>
        </authorList>
    </citation>
    <scope>NUCLEOTIDE SEQUENCE [LARGE SCALE GENOMIC DNA]</scope>
    <source>
        <strain evidence="2 3">Harvey</strain>
    </source>
</reference>
<dbReference type="Proteomes" id="UP000020681">
    <property type="component" value="Unassembled WGS sequence"/>
</dbReference>
<protein>
    <submittedName>
        <fullName evidence="2">Transposase domain protein</fullName>
    </submittedName>
</protein>
<accession>A0ABN0RAE6</accession>